<dbReference type="GO" id="GO:0000339">
    <property type="term" value="F:RNA cap binding"/>
    <property type="evidence" value="ECO:0007669"/>
    <property type="project" value="InterPro"/>
</dbReference>
<dbReference type="InterPro" id="IPR036390">
    <property type="entry name" value="WH_DNA-bd_sf"/>
</dbReference>
<dbReference type="GO" id="GO:0008187">
    <property type="term" value="F:poly-pyrimidine tract binding"/>
    <property type="evidence" value="ECO:0007669"/>
    <property type="project" value="UniProtKB-ARBA"/>
</dbReference>
<feature type="region of interest" description="Disordered" evidence="4">
    <location>
        <begin position="1"/>
        <end position="24"/>
    </location>
</feature>
<feature type="compositionally biased region" description="Low complexity" evidence="4">
    <location>
        <begin position="1291"/>
        <end position="1303"/>
    </location>
</feature>
<dbReference type="Pfam" id="PF21071">
    <property type="entry name" value="LARP1_HEAT"/>
    <property type="match status" value="1"/>
</dbReference>
<feature type="compositionally biased region" description="Low complexity" evidence="4">
    <location>
        <begin position="995"/>
        <end position="1024"/>
    </location>
</feature>
<feature type="compositionally biased region" description="Low complexity" evidence="4">
    <location>
        <begin position="434"/>
        <end position="471"/>
    </location>
</feature>
<dbReference type="SUPFAM" id="SSF46785">
    <property type="entry name" value="Winged helix' DNA-binding domain"/>
    <property type="match status" value="1"/>
</dbReference>
<dbReference type="SMART" id="SM00684">
    <property type="entry name" value="DM15"/>
    <property type="match status" value="3"/>
</dbReference>
<feature type="compositionally biased region" description="Polar residues" evidence="4">
    <location>
        <begin position="350"/>
        <end position="361"/>
    </location>
</feature>
<evidence type="ECO:0000313" key="9">
    <source>
        <dbReference type="RefSeq" id="XP_019893719.1"/>
    </source>
</evidence>
<keyword evidence="6" id="KW-1185">Reference proteome</keyword>
<dbReference type="PANTHER" id="PTHR33416:SF20">
    <property type="entry name" value="NUCLEAR PORE COMPLEX PROTEIN NUP1"/>
    <property type="match status" value="1"/>
</dbReference>
<feature type="compositionally biased region" description="Polar residues" evidence="4">
    <location>
        <begin position="422"/>
        <end position="433"/>
    </location>
</feature>
<organism evidence="6 9">
    <name type="scientific">Musca domestica</name>
    <name type="common">House fly</name>
    <dbReference type="NCBI Taxonomy" id="7370"/>
    <lineage>
        <taxon>Eukaryota</taxon>
        <taxon>Metazoa</taxon>
        <taxon>Ecdysozoa</taxon>
        <taxon>Arthropoda</taxon>
        <taxon>Hexapoda</taxon>
        <taxon>Insecta</taxon>
        <taxon>Pterygota</taxon>
        <taxon>Neoptera</taxon>
        <taxon>Endopterygota</taxon>
        <taxon>Diptera</taxon>
        <taxon>Brachycera</taxon>
        <taxon>Muscomorpha</taxon>
        <taxon>Muscoidea</taxon>
        <taxon>Muscidae</taxon>
        <taxon>Musca</taxon>
    </lineage>
</organism>
<dbReference type="PANTHER" id="PTHR33416">
    <property type="entry name" value="NUCLEAR PORE COMPLEX PROTEIN NUP1"/>
    <property type="match status" value="1"/>
</dbReference>
<evidence type="ECO:0000256" key="4">
    <source>
        <dbReference type="SAM" id="MobiDB-lite"/>
    </source>
</evidence>
<dbReference type="CTD" id="53567"/>
<evidence type="ECO:0000256" key="1">
    <source>
        <dbReference type="ARBA" id="ARBA00022884"/>
    </source>
</evidence>
<name>A0A9J7IF05_MUSDO</name>
<feature type="compositionally biased region" description="Low complexity" evidence="4">
    <location>
        <begin position="217"/>
        <end position="231"/>
    </location>
</feature>
<feature type="compositionally biased region" description="Low complexity" evidence="4">
    <location>
        <begin position="821"/>
        <end position="847"/>
    </location>
</feature>
<feature type="compositionally biased region" description="Low complexity" evidence="4">
    <location>
        <begin position="295"/>
        <end position="349"/>
    </location>
</feature>
<dbReference type="Pfam" id="PF05383">
    <property type="entry name" value="La"/>
    <property type="match status" value="1"/>
</dbReference>
<dbReference type="PROSITE" id="PS50961">
    <property type="entry name" value="HTH_LA"/>
    <property type="match status" value="1"/>
</dbReference>
<feature type="compositionally biased region" description="Low complexity" evidence="4">
    <location>
        <begin position="8"/>
        <end position="24"/>
    </location>
</feature>
<feature type="compositionally biased region" description="Basic and acidic residues" evidence="4">
    <location>
        <begin position="53"/>
        <end position="75"/>
    </location>
</feature>
<feature type="region of interest" description="Disordered" evidence="4">
    <location>
        <begin position="821"/>
        <end position="883"/>
    </location>
</feature>
<keyword evidence="1 3" id="KW-0694">RNA-binding</keyword>
<feature type="compositionally biased region" description="Low complexity" evidence="4">
    <location>
        <begin position="239"/>
        <end position="263"/>
    </location>
</feature>
<feature type="region of interest" description="Disordered" evidence="4">
    <location>
        <begin position="91"/>
        <end position="668"/>
    </location>
</feature>
<dbReference type="GeneID" id="101892572"/>
<feature type="compositionally biased region" description="Polar residues" evidence="4">
    <location>
        <begin position="597"/>
        <end position="606"/>
    </location>
</feature>
<feature type="compositionally biased region" description="Gly residues" evidence="4">
    <location>
        <begin position="150"/>
        <end position="175"/>
    </location>
</feature>
<feature type="region of interest" description="Disordered" evidence="4">
    <location>
        <begin position="1560"/>
        <end position="1737"/>
    </location>
</feature>
<evidence type="ECO:0000313" key="7">
    <source>
        <dbReference type="RefSeq" id="XP_019893717.1"/>
    </source>
</evidence>
<dbReference type="RefSeq" id="XP_019893718.1">
    <property type="nucleotide sequence ID" value="XM_020038159.1"/>
</dbReference>
<evidence type="ECO:0000256" key="3">
    <source>
        <dbReference type="PROSITE-ProRule" id="PRU00332"/>
    </source>
</evidence>
<sequence length="1737" mass="187483">MSSKEETSTAAVAPATTAATGGSATGFSYANVLQNVDAKKAVAAAAAAPAPVAEDKAVATTNNRDEKENQPELKTNKSWCDDVEQEVVLSPATVAGEKRAAVNTDTAAENSSEIDDNGDFVPVVSNSRRDRKKARKEKPSRDGRNVTGNQGQGQGGPKSGPRQRGGNGGTGGGAGNANTDKDGERKYPQRQRQRNGSPRKSNGGPKGGQKEPRKDASPSASAENASSGNEAKTGDGETQAQNNAAGGNAAAANPNPQPKKFVAAPPPKVNAWKISKQQASSPKTSSSPLDKRVLQPKQPKQQKQPQQQQQQAQNQNEKQQPATSDTTNQNNTSSSNTTANTNAENPNKTQANKVESTTIVVSKSDANAAVVKDKKKVNQKASDFSNVGDWPMLIGGKPAGTETKRSNRKQRSNAHKEENAATVKTTEGQNLVDSQQQQQSSSTTANSSSNTNDKVAATTSSSASSTSSSAAKENQDPKATTSGTANNNEASSSNAGNGNNATTNTANGINKKIPKQKWRPLQIDLAKSSRSKSIGRPTRRGINSQSRYQDRSGGNNRSAQTTVGGHEANAERRSANNNSSSSANNAESQRGGERHNNAVNNKTKSGNVGERIDSWRSGSGTNRHERDGEYEQRPARSQRRYRTAYRGGRQGRGGGGFSRSGPGRTANRIPRHLLANGEYASYLPADAAGADPSFVLMGTHYYGPMPAAYIEMDAQSVKEAIKKQVEYYFSEENLTGDFYLRRKMDDEGCIPVTLIASFHRVLALTTDVALIITAIKESDKIELLEGYKVRTKTNPTIWPIKEAVDTVSNPLKLAATAAASGAAAGSTPEASTTTSTTTAAATTTSQTQDNVTSQANAKPAAQEATSTDTTATPANNNTSPNIIYVPEVPLPPILTSPMATKPLSCIPPPPVPRNSQNLLPTILMQQERQTPATPALNAISALTKKVEAAAAAEQQTATGGAVAQLADHLSGLAESVTTAVKAPNSTSTPEKKKTATPATTEGKAPAATSESADSTASAGEAADGMWKEVKRRSKSNAYKDTKSATTNSTQSSSSQLPLANTSSASTSNQSATMTTNTKTTPTNSLISTNKTSSNVTTSNASSVNNNNSTSSTTNSTATTIKSSSTSSKTAAFSAITTTTSGGHQPVEKEELDFQFDEELMDPIPASGRVNNFTDHYSDDDESDYEFADRDINKLLIVSQVHRAPKHEGYDRTADYTSRTKITQDLENVINDGLVNYEEDLWITSNTAKDYRTVNLISQEDFEKLAGNAGRSQRNQQPPPPPPPAYDDEDSTLNTTLNSTLNSTIKSRRARFYAAPNNHSLDLRTPRKRKTRHSSNPPVEAHVGWLLDTVEHRPRTTSMGSSAGTSPTTSSYGSSVPQSLPVFQHPSHALLKENNFTQQAYHKYHSRCLKERRRLGYGQSQEMNTLYRFWSFFLRENFNKTMYNEFRSLALEDASNGFRYGLECLFRFYSYGLEKKFRPHIYEDFQEETIADYEIGQLYGLEKFWAFLKYYKNADKLEVQPTLKEYLKRFKTIEDFRVVEPEINEMLQGVGSLNRGRNFQRHRSVSESDGTKVIVAGGNNRRPNTTITNRSDYVGNRVQQQQQQQQHQQQQHNQGGNNRRRTGSFGSTTVRVRSGSLGNKPQIANRNYHYGSPNELRRSGGGSGSNSGLNRNQRQQQQQLQQQQKQKQQQQQKDAAAAASTNKQQASAAAAPSTSSSEQQQQQPANKKSTTASVAADK</sequence>
<proteinExistence type="predicted"/>
<accession>A0A9J7IF05</accession>
<dbReference type="OrthoDB" id="340227at2759"/>
<dbReference type="InterPro" id="IPR036388">
    <property type="entry name" value="WH-like_DNA-bd_sf"/>
</dbReference>
<feature type="compositionally biased region" description="Low complexity" evidence="4">
    <location>
        <begin position="575"/>
        <end position="588"/>
    </location>
</feature>
<dbReference type="SMART" id="SM00715">
    <property type="entry name" value="LA"/>
    <property type="match status" value="1"/>
</dbReference>
<evidence type="ECO:0000259" key="5">
    <source>
        <dbReference type="PROSITE" id="PS50961"/>
    </source>
</evidence>
<feature type="compositionally biased region" description="Low complexity" evidence="4">
    <location>
        <begin position="1665"/>
        <end position="1728"/>
    </location>
</feature>
<evidence type="ECO:0000256" key="2">
    <source>
        <dbReference type="ARBA" id="ARBA00072183"/>
    </source>
</evidence>
<feature type="compositionally biased region" description="Basic and acidic residues" evidence="4">
    <location>
        <begin position="622"/>
        <end position="634"/>
    </location>
</feature>
<protein>
    <recommendedName>
        <fullName evidence="2">La-related protein 1</fullName>
    </recommendedName>
</protein>
<dbReference type="GO" id="GO:0048255">
    <property type="term" value="P:mRNA stabilization"/>
    <property type="evidence" value="ECO:0007669"/>
    <property type="project" value="InterPro"/>
</dbReference>
<feature type="region of interest" description="Disordered" evidence="4">
    <location>
        <begin position="1267"/>
        <end position="1375"/>
    </location>
</feature>
<evidence type="ECO:0000313" key="8">
    <source>
        <dbReference type="RefSeq" id="XP_019893718.1"/>
    </source>
</evidence>
<feature type="compositionally biased region" description="Low complexity" evidence="4">
    <location>
        <begin position="1043"/>
        <end position="1124"/>
    </location>
</feature>
<dbReference type="VEuPathDB" id="VectorBase:MDOMA2_019488"/>
<gene>
    <name evidence="7 8 9" type="primary">LOC101892572</name>
</gene>
<feature type="compositionally biased region" description="Low complexity" evidence="4">
    <location>
        <begin position="1598"/>
        <end position="1616"/>
    </location>
</feature>
<feature type="compositionally biased region" description="Gly residues" evidence="4">
    <location>
        <begin position="648"/>
        <end position="658"/>
    </location>
</feature>
<feature type="domain" description="HTH La-type RNA-binding" evidence="5">
    <location>
        <begin position="711"/>
        <end position="802"/>
    </location>
</feature>
<dbReference type="InterPro" id="IPR006607">
    <property type="entry name" value="DM15"/>
</dbReference>
<feature type="compositionally biased region" description="Polar residues" evidence="4">
    <location>
        <begin position="275"/>
        <end position="288"/>
    </location>
</feature>
<dbReference type="Gene3D" id="1.10.10.10">
    <property type="entry name" value="Winged helix-like DNA-binding domain superfamily/Winged helix DNA-binding domain"/>
    <property type="match status" value="1"/>
</dbReference>
<dbReference type="FunFam" id="1.10.10.10:FF:000131">
    <property type="entry name" value="la-related protein 1B isoform X2"/>
    <property type="match status" value="1"/>
</dbReference>
<dbReference type="RefSeq" id="XP_019893717.1">
    <property type="nucleotide sequence ID" value="XM_020038158.1"/>
</dbReference>
<dbReference type="Proteomes" id="UP001652621">
    <property type="component" value="Unplaced"/>
</dbReference>
<feature type="compositionally biased region" description="Polar residues" evidence="4">
    <location>
        <begin position="1623"/>
        <end position="1644"/>
    </location>
</feature>
<evidence type="ECO:0000313" key="6">
    <source>
        <dbReference type="Proteomes" id="UP001652621"/>
    </source>
</evidence>
<dbReference type="RefSeq" id="XP_019893719.1">
    <property type="nucleotide sequence ID" value="XM_020038160.1"/>
</dbReference>
<dbReference type="InterPro" id="IPR006630">
    <property type="entry name" value="La_HTH"/>
</dbReference>
<feature type="compositionally biased region" description="Low complexity" evidence="4">
    <location>
        <begin position="43"/>
        <end position="52"/>
    </location>
</feature>
<feature type="compositionally biased region" description="Low complexity" evidence="4">
    <location>
        <begin position="1355"/>
        <end position="1374"/>
    </location>
</feature>
<feature type="compositionally biased region" description="Low complexity" evidence="4">
    <location>
        <begin position="1578"/>
        <end position="1589"/>
    </location>
</feature>
<feature type="compositionally biased region" description="Polar residues" evidence="4">
    <location>
        <begin position="541"/>
        <end position="563"/>
    </location>
</feature>
<feature type="region of interest" description="Disordered" evidence="4">
    <location>
        <begin position="43"/>
        <end position="79"/>
    </location>
</feature>
<feature type="region of interest" description="Disordered" evidence="4">
    <location>
        <begin position="978"/>
        <end position="1124"/>
    </location>
</feature>
<feature type="compositionally biased region" description="Low complexity" evidence="4">
    <location>
        <begin position="479"/>
        <end position="508"/>
    </location>
</feature>
<feature type="compositionally biased region" description="Low complexity" evidence="4">
    <location>
        <begin position="864"/>
        <end position="881"/>
    </location>
</feature>
<reference evidence="7 8" key="1">
    <citation type="submission" date="2025-04" db="UniProtKB">
        <authorList>
            <consortium name="RefSeq"/>
        </authorList>
    </citation>
    <scope>IDENTIFICATION</scope>
    <source>
        <strain evidence="7 8">Aabys</strain>
    </source>
</reference>